<dbReference type="SUPFAM" id="SSF69618">
    <property type="entry name" value="HemD-like"/>
    <property type="match status" value="1"/>
</dbReference>
<dbReference type="Gene3D" id="3.40.50.10090">
    <property type="match status" value="1"/>
</dbReference>
<reference evidence="1 2" key="1">
    <citation type="submission" date="2018-06" db="EMBL/GenBank/DDBJ databases">
        <title>Comparative genomics of Brasilonema spp. strains.</title>
        <authorList>
            <person name="Alvarenga D.O."/>
            <person name="Fiore M.F."/>
            <person name="Varani A.M."/>
        </authorList>
    </citation>
    <scope>NUCLEOTIDE SEQUENCE [LARGE SCALE GENOMIC DNA]</scope>
    <source>
        <strain evidence="1 2">SPC951</strain>
    </source>
</reference>
<name>A0ABX1PG18_9CYAN</name>
<sequence length="63" mass="6577">MQTNLALSSSSRPLTGKTIVVTRAAGQSSQFTQVLASFGANVIEMPTLEIGPPSSWEGLDNAI</sequence>
<accession>A0ABX1PG18</accession>
<proteinExistence type="predicted"/>
<evidence type="ECO:0000313" key="2">
    <source>
        <dbReference type="Proteomes" id="UP000718564"/>
    </source>
</evidence>
<gene>
    <name evidence="1" type="ORF">DP116_27110</name>
</gene>
<evidence type="ECO:0000313" key="1">
    <source>
        <dbReference type="EMBL" id="NMG22898.1"/>
    </source>
</evidence>
<organism evidence="1 2">
    <name type="scientific">Brasilonema bromeliae SPC951</name>
    <dbReference type="NCBI Taxonomy" id="385972"/>
    <lineage>
        <taxon>Bacteria</taxon>
        <taxon>Bacillati</taxon>
        <taxon>Cyanobacteriota</taxon>
        <taxon>Cyanophyceae</taxon>
        <taxon>Nostocales</taxon>
        <taxon>Scytonemataceae</taxon>
        <taxon>Brasilonema</taxon>
        <taxon>Bromeliae group (in: Brasilonema)</taxon>
    </lineage>
</organism>
<comment type="caution">
    <text evidence="1">The sequence shown here is derived from an EMBL/GenBank/DDBJ whole genome shotgun (WGS) entry which is preliminary data.</text>
</comment>
<dbReference type="EMBL" id="QMEB01000340">
    <property type="protein sequence ID" value="NMG22898.1"/>
    <property type="molecule type" value="Genomic_DNA"/>
</dbReference>
<dbReference type="Proteomes" id="UP000718564">
    <property type="component" value="Unassembled WGS sequence"/>
</dbReference>
<dbReference type="InterPro" id="IPR036108">
    <property type="entry name" value="4pyrrol_syn_uPrphyn_synt_sf"/>
</dbReference>
<feature type="non-terminal residue" evidence="1">
    <location>
        <position position="63"/>
    </location>
</feature>
<keyword evidence="2" id="KW-1185">Reference proteome</keyword>
<protein>
    <submittedName>
        <fullName evidence="1">Uroporphyrinogen-III C-methyltransferase</fullName>
    </submittedName>
</protein>